<evidence type="ECO:0000313" key="2">
    <source>
        <dbReference type="EMBL" id="KXY29127.1"/>
    </source>
</evidence>
<gene>
    <name evidence="2" type="ORF">AT268_11245</name>
</gene>
<organism evidence="2 3">
    <name type="scientific">Bacillus cereus</name>
    <dbReference type="NCBI Taxonomy" id="1396"/>
    <lineage>
        <taxon>Bacteria</taxon>
        <taxon>Bacillati</taxon>
        <taxon>Bacillota</taxon>
        <taxon>Bacilli</taxon>
        <taxon>Bacillales</taxon>
        <taxon>Bacillaceae</taxon>
        <taxon>Bacillus</taxon>
        <taxon>Bacillus cereus group</taxon>
    </lineage>
</organism>
<protein>
    <submittedName>
        <fullName evidence="2">Uncharacterized protein</fullName>
    </submittedName>
</protein>
<keyword evidence="1" id="KW-0812">Transmembrane</keyword>
<name>A0A9X0SKE3_BACCE</name>
<dbReference type="EMBL" id="LOMO01000245">
    <property type="protein sequence ID" value="KXY29127.1"/>
    <property type="molecule type" value="Genomic_DNA"/>
</dbReference>
<accession>A0A9X0SKE3</accession>
<feature type="transmembrane region" description="Helical" evidence="1">
    <location>
        <begin position="45"/>
        <end position="61"/>
    </location>
</feature>
<sequence>MWKKINNYKFHLKDLKFMTWLFPIIGLLYTYEFFSGLMFHHEVRWLKLICMTIMIIGFIDIRKKLKNKDYRAA</sequence>
<dbReference type="Proteomes" id="UP000075476">
    <property type="component" value="Unassembled WGS sequence"/>
</dbReference>
<keyword evidence="1" id="KW-1133">Transmembrane helix</keyword>
<proteinExistence type="predicted"/>
<evidence type="ECO:0000313" key="3">
    <source>
        <dbReference type="Proteomes" id="UP000075476"/>
    </source>
</evidence>
<evidence type="ECO:0000256" key="1">
    <source>
        <dbReference type="SAM" id="Phobius"/>
    </source>
</evidence>
<keyword evidence="1" id="KW-0472">Membrane</keyword>
<dbReference type="RefSeq" id="WP_000265595.1">
    <property type="nucleotide sequence ID" value="NZ_CP137769.1"/>
</dbReference>
<feature type="transmembrane region" description="Helical" evidence="1">
    <location>
        <begin position="20"/>
        <end position="39"/>
    </location>
</feature>
<dbReference type="AlphaFoldDB" id="A0A9X0SKE3"/>
<comment type="caution">
    <text evidence="2">The sequence shown here is derived from an EMBL/GenBank/DDBJ whole genome shotgun (WGS) entry which is preliminary data.</text>
</comment>
<reference evidence="2 3" key="1">
    <citation type="submission" date="2015-12" db="EMBL/GenBank/DDBJ databases">
        <title>Bacillus cereus Group isolate.</title>
        <authorList>
            <person name="Kovac J."/>
        </authorList>
    </citation>
    <scope>NUCLEOTIDE SEQUENCE [LARGE SCALE GENOMIC DNA]</scope>
    <source>
        <strain evidence="2 3">FSL K6-0073</strain>
    </source>
</reference>